<evidence type="ECO:0000256" key="2">
    <source>
        <dbReference type="SAM" id="Phobius"/>
    </source>
</evidence>
<keyword evidence="2" id="KW-0812">Transmembrane</keyword>
<protein>
    <submittedName>
        <fullName evidence="3">Uncharacterized protein</fullName>
    </submittedName>
</protein>
<feature type="region of interest" description="Disordered" evidence="1">
    <location>
        <begin position="41"/>
        <end position="68"/>
    </location>
</feature>
<feature type="transmembrane region" description="Helical" evidence="2">
    <location>
        <begin position="21"/>
        <end position="38"/>
    </location>
</feature>
<keyword evidence="4" id="KW-1185">Reference proteome</keyword>
<comment type="caution">
    <text evidence="3">The sequence shown here is derived from an EMBL/GenBank/DDBJ whole genome shotgun (WGS) entry which is preliminary data.</text>
</comment>
<reference evidence="3 4" key="1">
    <citation type="submission" date="2020-02" db="EMBL/GenBank/DDBJ databases">
        <title>Whole-genome analyses of novel actinobacteria.</title>
        <authorList>
            <person name="Sahin N."/>
            <person name="Tatar D."/>
        </authorList>
    </citation>
    <scope>NUCLEOTIDE SEQUENCE [LARGE SCALE GENOMIC DNA]</scope>
    <source>
        <strain evidence="3 4">SB3404</strain>
    </source>
</reference>
<keyword evidence="2" id="KW-1133">Transmembrane helix</keyword>
<sequence length="68" mass="7015">MAPRTASSGKGPALLAHRRPLITAAVAGGLLLGLWFVPSAKATPDHQQPRGSHSVEQSTGLRPHTSAP</sequence>
<keyword evidence="2" id="KW-0472">Membrane</keyword>
<organism evidence="3 4">
    <name type="scientific">Streptomyces boncukensis</name>
    <dbReference type="NCBI Taxonomy" id="2711219"/>
    <lineage>
        <taxon>Bacteria</taxon>
        <taxon>Bacillati</taxon>
        <taxon>Actinomycetota</taxon>
        <taxon>Actinomycetes</taxon>
        <taxon>Kitasatosporales</taxon>
        <taxon>Streptomycetaceae</taxon>
        <taxon>Streptomyces</taxon>
    </lineage>
</organism>
<gene>
    <name evidence="3" type="ORF">G5C65_11080</name>
</gene>
<feature type="compositionally biased region" description="Polar residues" evidence="1">
    <location>
        <begin position="49"/>
        <end position="60"/>
    </location>
</feature>
<name>A0A6G4WWA7_9ACTN</name>
<accession>A0A6G4WWA7</accession>
<evidence type="ECO:0000313" key="4">
    <source>
        <dbReference type="Proteomes" id="UP000477722"/>
    </source>
</evidence>
<evidence type="ECO:0000313" key="3">
    <source>
        <dbReference type="EMBL" id="NGO68887.1"/>
    </source>
</evidence>
<evidence type="ECO:0000256" key="1">
    <source>
        <dbReference type="SAM" id="MobiDB-lite"/>
    </source>
</evidence>
<dbReference type="AlphaFoldDB" id="A0A6G4WWA7"/>
<dbReference type="EMBL" id="JAAKZZ010000084">
    <property type="protein sequence ID" value="NGO68887.1"/>
    <property type="molecule type" value="Genomic_DNA"/>
</dbReference>
<dbReference type="Proteomes" id="UP000477722">
    <property type="component" value="Unassembled WGS sequence"/>
</dbReference>
<proteinExistence type="predicted"/>